<keyword evidence="1" id="KW-0547">Nucleotide-binding</keyword>
<dbReference type="InterPro" id="IPR001245">
    <property type="entry name" value="Ser-Thr/Tyr_kinase_cat_dom"/>
</dbReference>
<reference evidence="4" key="1">
    <citation type="submission" date="2020-05" db="EMBL/GenBank/DDBJ databases">
        <title>WGS assembly of Panicum virgatum.</title>
        <authorList>
            <person name="Lovell J.T."/>
            <person name="Jenkins J."/>
            <person name="Shu S."/>
            <person name="Juenger T.E."/>
            <person name="Schmutz J."/>
        </authorList>
    </citation>
    <scope>NUCLEOTIDE SEQUENCE</scope>
    <source>
        <strain evidence="4">AP13</strain>
    </source>
</reference>
<sequence>MELTQGADRSKWMVHSNHSITCFTKGEIEIITDNYNTILRRGAFGEVYEGVLEGQSKVAVIIHNVKENFAKELAVHREINHKNVVRLIGYCVEENALMMVTEYIANGNLSDALHHDNSPIPLDVRLRIAIECAEALAYMHSHMYTHVIHGDIKPANILLDGKFHAKLTDFGISRLVNTDKTLYTENVVGSIGYMDPSFARDGLLTSKSDVYSFGVVLLELIARKKAITVVDNVNIVREPREMFVAEIASKNTMKIVQGVAKIAGECLIMEREKRPEMIDVVERLRVLRKALHQHQGQHRVDLFSWVKKSKPAPPAAVTIPAKFLPSGLCQQFSPAEMKAATNNLNWSLLVGQGAFGPVAIKRRDPDCTHDVVPLVGYCYEMGEMILVYSYMAHGCLRDHLYRTKKPPLTWNRRLEICIGAARGLHCLHASQVIYRNLKTTDILLDKEWVAKLTDLALCKTGPSTNEMTRVIGSGGILDPEYVASGRLTEKSDVYSFGGVLLEVLCARSILDPTLPKEQAVLVDWALRCKEEGKLNEIVDPYLKGSIDQWSLETFVGIAEKCLASEGIHRPAMGDVLLELELALKAQAQGTVPRSSSVL</sequence>
<dbReference type="InterPro" id="IPR000719">
    <property type="entry name" value="Prot_kinase_dom"/>
</dbReference>
<keyword evidence="2" id="KW-0067">ATP-binding</keyword>
<dbReference type="GO" id="GO:0004672">
    <property type="term" value="F:protein kinase activity"/>
    <property type="evidence" value="ECO:0007669"/>
    <property type="project" value="InterPro"/>
</dbReference>
<dbReference type="SMART" id="SM00220">
    <property type="entry name" value="S_TKc"/>
    <property type="match status" value="1"/>
</dbReference>
<dbReference type="PANTHER" id="PTHR47989:SF4">
    <property type="entry name" value="PROTEIN KINASE DOMAIN-CONTAINING PROTEIN"/>
    <property type="match status" value="1"/>
</dbReference>
<evidence type="ECO:0000313" key="4">
    <source>
        <dbReference type="EMBL" id="KAG2540372.1"/>
    </source>
</evidence>
<dbReference type="PROSITE" id="PS00108">
    <property type="entry name" value="PROTEIN_KINASE_ST"/>
    <property type="match status" value="1"/>
</dbReference>
<dbReference type="InterPro" id="IPR008271">
    <property type="entry name" value="Ser/Thr_kinase_AS"/>
</dbReference>
<organism evidence="4 5">
    <name type="scientific">Panicum virgatum</name>
    <name type="common">Blackwell switchgrass</name>
    <dbReference type="NCBI Taxonomy" id="38727"/>
    <lineage>
        <taxon>Eukaryota</taxon>
        <taxon>Viridiplantae</taxon>
        <taxon>Streptophyta</taxon>
        <taxon>Embryophyta</taxon>
        <taxon>Tracheophyta</taxon>
        <taxon>Spermatophyta</taxon>
        <taxon>Magnoliopsida</taxon>
        <taxon>Liliopsida</taxon>
        <taxon>Poales</taxon>
        <taxon>Poaceae</taxon>
        <taxon>PACMAD clade</taxon>
        <taxon>Panicoideae</taxon>
        <taxon>Panicodae</taxon>
        <taxon>Paniceae</taxon>
        <taxon>Panicinae</taxon>
        <taxon>Panicum</taxon>
        <taxon>Panicum sect. Hiantes</taxon>
    </lineage>
</organism>
<evidence type="ECO:0000256" key="2">
    <source>
        <dbReference type="ARBA" id="ARBA00022840"/>
    </source>
</evidence>
<dbReference type="GO" id="GO:0005524">
    <property type="term" value="F:ATP binding"/>
    <property type="evidence" value="ECO:0007669"/>
    <property type="project" value="UniProtKB-KW"/>
</dbReference>
<name>A0A8T0MW83_PANVG</name>
<evidence type="ECO:0000256" key="1">
    <source>
        <dbReference type="ARBA" id="ARBA00022741"/>
    </source>
</evidence>
<dbReference type="PROSITE" id="PS50011">
    <property type="entry name" value="PROTEIN_KINASE_DOM"/>
    <property type="match status" value="2"/>
</dbReference>
<dbReference type="Proteomes" id="UP000823388">
    <property type="component" value="Chromosome 9N"/>
</dbReference>
<keyword evidence="5" id="KW-1185">Reference proteome</keyword>
<accession>A0A8T0MW83</accession>
<comment type="caution">
    <text evidence="4">The sequence shown here is derived from an EMBL/GenBank/DDBJ whole genome shotgun (WGS) entry which is preliminary data.</text>
</comment>
<dbReference type="SUPFAM" id="SSF56112">
    <property type="entry name" value="Protein kinase-like (PK-like)"/>
    <property type="match status" value="2"/>
</dbReference>
<dbReference type="Gene3D" id="3.30.200.20">
    <property type="entry name" value="Phosphorylase Kinase, domain 1"/>
    <property type="match status" value="1"/>
</dbReference>
<feature type="domain" description="Protein kinase" evidence="3">
    <location>
        <begin position="292"/>
        <end position="581"/>
    </location>
</feature>
<dbReference type="InterPro" id="IPR011009">
    <property type="entry name" value="Kinase-like_dom_sf"/>
</dbReference>
<protein>
    <recommendedName>
        <fullName evidence="3">Protein kinase domain-containing protein</fullName>
    </recommendedName>
</protein>
<gene>
    <name evidence="4" type="ORF">PVAP13_9NG551000</name>
</gene>
<dbReference type="EMBL" id="CM029054">
    <property type="protein sequence ID" value="KAG2540372.1"/>
    <property type="molecule type" value="Genomic_DNA"/>
</dbReference>
<dbReference type="Pfam" id="PF07714">
    <property type="entry name" value="PK_Tyr_Ser-Thr"/>
    <property type="match status" value="2"/>
</dbReference>
<dbReference type="PANTHER" id="PTHR47989">
    <property type="entry name" value="OS01G0750732 PROTEIN"/>
    <property type="match status" value="1"/>
</dbReference>
<dbReference type="Gene3D" id="1.10.510.10">
    <property type="entry name" value="Transferase(Phosphotransferase) domain 1"/>
    <property type="match status" value="2"/>
</dbReference>
<feature type="domain" description="Protein kinase" evidence="3">
    <location>
        <begin position="33"/>
        <end position="287"/>
    </location>
</feature>
<evidence type="ECO:0000313" key="5">
    <source>
        <dbReference type="Proteomes" id="UP000823388"/>
    </source>
</evidence>
<dbReference type="AlphaFoldDB" id="A0A8T0MW83"/>
<dbReference type="FunFam" id="1.10.510.10:FF:000474">
    <property type="entry name" value="Wall-associated receptor kinase 3"/>
    <property type="match status" value="1"/>
</dbReference>
<evidence type="ECO:0000259" key="3">
    <source>
        <dbReference type="PROSITE" id="PS50011"/>
    </source>
</evidence>
<proteinExistence type="predicted"/>